<dbReference type="EMBL" id="HBUF01670889">
    <property type="protein sequence ID" value="CAG6790438.1"/>
    <property type="molecule type" value="Transcribed_RNA"/>
</dbReference>
<protein>
    <submittedName>
        <fullName evidence="2">Uncharacterized protein</fullName>
    </submittedName>
</protein>
<proteinExistence type="predicted"/>
<accession>A0A8D9FGX4</accession>
<evidence type="ECO:0000313" key="2">
    <source>
        <dbReference type="EMBL" id="CAG6790438.1"/>
    </source>
</evidence>
<name>A0A8D9FGX4_9HEMI</name>
<keyword evidence="1" id="KW-0472">Membrane</keyword>
<dbReference type="AlphaFoldDB" id="A0A8D9FGX4"/>
<reference evidence="2" key="1">
    <citation type="submission" date="2021-05" db="EMBL/GenBank/DDBJ databases">
        <authorList>
            <person name="Alioto T."/>
            <person name="Alioto T."/>
            <person name="Gomez Garrido J."/>
        </authorList>
    </citation>
    <scope>NUCLEOTIDE SEQUENCE</scope>
</reference>
<sequence>MYLHYLPSNKGHMGNMYLYLLYSESQNVYIFYLLIYYLRIYLFYLLYLLGRYATRQQNQLIAMILSFTHGHIIINYDLETYKSPKLGLTLTRSASLASLHNCTLSLKKKCYNNTYYLIFIYY</sequence>
<keyword evidence="1" id="KW-0812">Transmembrane</keyword>
<keyword evidence="1" id="KW-1133">Transmembrane helix</keyword>
<organism evidence="2">
    <name type="scientific">Cacopsylla melanoneura</name>
    <dbReference type="NCBI Taxonomy" id="428564"/>
    <lineage>
        <taxon>Eukaryota</taxon>
        <taxon>Metazoa</taxon>
        <taxon>Ecdysozoa</taxon>
        <taxon>Arthropoda</taxon>
        <taxon>Hexapoda</taxon>
        <taxon>Insecta</taxon>
        <taxon>Pterygota</taxon>
        <taxon>Neoptera</taxon>
        <taxon>Paraneoptera</taxon>
        <taxon>Hemiptera</taxon>
        <taxon>Sternorrhyncha</taxon>
        <taxon>Psylloidea</taxon>
        <taxon>Psyllidae</taxon>
        <taxon>Psyllinae</taxon>
        <taxon>Cacopsylla</taxon>
    </lineage>
</organism>
<evidence type="ECO:0000256" key="1">
    <source>
        <dbReference type="SAM" id="Phobius"/>
    </source>
</evidence>
<feature type="transmembrane region" description="Helical" evidence="1">
    <location>
        <begin position="29"/>
        <end position="49"/>
    </location>
</feature>